<feature type="compositionally biased region" description="Polar residues" evidence="1">
    <location>
        <begin position="50"/>
        <end position="67"/>
    </location>
</feature>
<feature type="compositionally biased region" description="Low complexity" evidence="1">
    <location>
        <begin position="1"/>
        <end position="11"/>
    </location>
</feature>
<gene>
    <name evidence="2" type="ORF">PIB30_072548</name>
</gene>
<sequence>MGFSNVKVKNPPLNPKKKEKDLSQRTLLKVLLTKAFPRQRRQKLDAKNPYDSQQSDKYIGSSSTTKEWVSFPRGK</sequence>
<dbReference type="EMBL" id="JASCZI010091482">
    <property type="protein sequence ID" value="MED6150461.1"/>
    <property type="molecule type" value="Genomic_DNA"/>
</dbReference>
<evidence type="ECO:0000256" key="1">
    <source>
        <dbReference type="SAM" id="MobiDB-lite"/>
    </source>
</evidence>
<reference evidence="2 3" key="1">
    <citation type="journal article" date="2023" name="Plants (Basel)">
        <title>Bridging the Gap: Combining Genomics and Transcriptomics Approaches to Understand Stylosanthes scabra, an Orphan Legume from the Brazilian Caatinga.</title>
        <authorList>
            <person name="Ferreira-Neto J.R.C."/>
            <person name="da Silva M.D."/>
            <person name="Binneck E."/>
            <person name="de Melo N.F."/>
            <person name="da Silva R.H."/>
            <person name="de Melo A.L.T.M."/>
            <person name="Pandolfi V."/>
            <person name="Bustamante F.O."/>
            <person name="Brasileiro-Vidal A.C."/>
            <person name="Benko-Iseppon A.M."/>
        </authorList>
    </citation>
    <scope>NUCLEOTIDE SEQUENCE [LARGE SCALE GENOMIC DNA]</scope>
    <source>
        <tissue evidence="2">Leaves</tissue>
    </source>
</reference>
<accession>A0ABU6TQP0</accession>
<comment type="caution">
    <text evidence="2">The sequence shown here is derived from an EMBL/GenBank/DDBJ whole genome shotgun (WGS) entry which is preliminary data.</text>
</comment>
<name>A0ABU6TQP0_9FABA</name>
<feature type="region of interest" description="Disordered" evidence="1">
    <location>
        <begin position="1"/>
        <end position="24"/>
    </location>
</feature>
<evidence type="ECO:0000313" key="3">
    <source>
        <dbReference type="Proteomes" id="UP001341840"/>
    </source>
</evidence>
<feature type="non-terminal residue" evidence="2">
    <location>
        <position position="75"/>
    </location>
</feature>
<proteinExistence type="predicted"/>
<keyword evidence="3" id="KW-1185">Reference proteome</keyword>
<dbReference type="Proteomes" id="UP001341840">
    <property type="component" value="Unassembled WGS sequence"/>
</dbReference>
<organism evidence="2 3">
    <name type="scientific">Stylosanthes scabra</name>
    <dbReference type="NCBI Taxonomy" id="79078"/>
    <lineage>
        <taxon>Eukaryota</taxon>
        <taxon>Viridiplantae</taxon>
        <taxon>Streptophyta</taxon>
        <taxon>Embryophyta</taxon>
        <taxon>Tracheophyta</taxon>
        <taxon>Spermatophyta</taxon>
        <taxon>Magnoliopsida</taxon>
        <taxon>eudicotyledons</taxon>
        <taxon>Gunneridae</taxon>
        <taxon>Pentapetalae</taxon>
        <taxon>rosids</taxon>
        <taxon>fabids</taxon>
        <taxon>Fabales</taxon>
        <taxon>Fabaceae</taxon>
        <taxon>Papilionoideae</taxon>
        <taxon>50 kb inversion clade</taxon>
        <taxon>dalbergioids sensu lato</taxon>
        <taxon>Dalbergieae</taxon>
        <taxon>Pterocarpus clade</taxon>
        <taxon>Stylosanthes</taxon>
    </lineage>
</organism>
<feature type="region of interest" description="Disordered" evidence="1">
    <location>
        <begin position="38"/>
        <end position="75"/>
    </location>
</feature>
<protein>
    <submittedName>
        <fullName evidence="2">Uncharacterized protein</fullName>
    </submittedName>
</protein>
<evidence type="ECO:0000313" key="2">
    <source>
        <dbReference type="EMBL" id="MED6150461.1"/>
    </source>
</evidence>